<evidence type="ECO:0000313" key="5">
    <source>
        <dbReference type="Proteomes" id="UP001235094"/>
    </source>
</evidence>
<organism evidence="4 5">
    <name type="scientific">Ancylobacter amanitiformis</name>
    <dbReference type="NCBI Taxonomy" id="217069"/>
    <lineage>
        <taxon>Bacteria</taxon>
        <taxon>Pseudomonadati</taxon>
        <taxon>Pseudomonadota</taxon>
        <taxon>Alphaproteobacteria</taxon>
        <taxon>Hyphomicrobiales</taxon>
        <taxon>Xanthobacteraceae</taxon>
        <taxon>Ancylobacter</taxon>
    </lineage>
</organism>
<dbReference type="PANTHER" id="PTHR23077">
    <property type="entry name" value="AAA-FAMILY ATPASE"/>
    <property type="match status" value="1"/>
</dbReference>
<dbReference type="SUPFAM" id="SSF52540">
    <property type="entry name" value="P-loop containing nucleoside triphosphate hydrolases"/>
    <property type="match status" value="1"/>
</dbReference>
<dbReference type="Proteomes" id="UP001235094">
    <property type="component" value="Unassembled WGS sequence"/>
</dbReference>
<gene>
    <name evidence="4" type="ORF">QOZ99_001831</name>
</gene>
<evidence type="ECO:0000313" key="4">
    <source>
        <dbReference type="EMBL" id="MDQ0510943.1"/>
    </source>
</evidence>
<keyword evidence="1" id="KW-0547">Nucleotide-binding</keyword>
<sequence>MSKFDPIMRTVKFDIQPRETEHLLGGCGDPTCPQCYPRDGRKPDGRVEGGAGGSSTFVSDDFRSIGAIFDEMSRRGYTALFSGSALQDDREYENAKKVVEKYLLTAEHSTQWDDVVGNETARTALLEAIEHPAKHADLYRHYGKKPLKGVLLFGPPGCGKTMFGKAAAAAVGRLYGANASLIKINGPEIQSPFVGVTEQTIRNIFKFARLYKRKHGHPLVIFIDEADSILPPRDATSASFHASNVAAFLAEMDGLEESGAFVMLATNRPSAIDPAILRDGRIDRRIRVERPTRDAAHAIIMKAMAGVPLADGSAEEMARHACDRFFSDENVLALAGRASVTKKGADADFRPFLLANVVSGAMLVGLVERAKGIAFRRDIAAGSISGISAADITVAVEEILADARGSDHRLAIAEFIASMPAPASTEAAHDIPKILQ</sequence>
<dbReference type="EMBL" id="JAUSVR010000004">
    <property type="protein sequence ID" value="MDQ0510943.1"/>
    <property type="molecule type" value="Genomic_DNA"/>
</dbReference>
<keyword evidence="5" id="KW-1185">Reference proteome</keyword>
<dbReference type="InterPro" id="IPR003959">
    <property type="entry name" value="ATPase_AAA_core"/>
</dbReference>
<evidence type="ECO:0000256" key="2">
    <source>
        <dbReference type="ARBA" id="ARBA00022840"/>
    </source>
</evidence>
<dbReference type="SMART" id="SM00382">
    <property type="entry name" value="AAA"/>
    <property type="match status" value="1"/>
</dbReference>
<evidence type="ECO:0000259" key="3">
    <source>
        <dbReference type="SMART" id="SM00382"/>
    </source>
</evidence>
<keyword evidence="2" id="KW-0067">ATP-binding</keyword>
<reference evidence="4 5" key="1">
    <citation type="submission" date="2023-07" db="EMBL/GenBank/DDBJ databases">
        <title>Genomic Encyclopedia of Type Strains, Phase IV (KMG-IV): sequencing the most valuable type-strain genomes for metagenomic binning, comparative biology and taxonomic classification.</title>
        <authorList>
            <person name="Goeker M."/>
        </authorList>
    </citation>
    <scope>NUCLEOTIDE SEQUENCE [LARGE SCALE GENOMIC DNA]</scope>
    <source>
        <strain evidence="4 5">DSM 15561</strain>
    </source>
</reference>
<accession>A0ABU0LQS9</accession>
<protein>
    <submittedName>
        <fullName evidence="4">SpoVK/Ycf46/Vps4 family AAA+-type ATPase</fullName>
    </submittedName>
</protein>
<feature type="domain" description="AAA+ ATPase" evidence="3">
    <location>
        <begin position="146"/>
        <end position="292"/>
    </location>
</feature>
<dbReference type="InterPro" id="IPR027417">
    <property type="entry name" value="P-loop_NTPase"/>
</dbReference>
<comment type="caution">
    <text evidence="4">The sequence shown here is derived from an EMBL/GenBank/DDBJ whole genome shotgun (WGS) entry which is preliminary data.</text>
</comment>
<proteinExistence type="predicted"/>
<dbReference type="InterPro" id="IPR003593">
    <property type="entry name" value="AAA+_ATPase"/>
</dbReference>
<dbReference type="PANTHER" id="PTHR23077:SF171">
    <property type="entry name" value="NUCLEAR VALOSIN-CONTAINING PROTEIN-LIKE"/>
    <property type="match status" value="1"/>
</dbReference>
<dbReference type="Gene3D" id="3.40.50.300">
    <property type="entry name" value="P-loop containing nucleotide triphosphate hydrolases"/>
    <property type="match status" value="1"/>
</dbReference>
<evidence type="ECO:0000256" key="1">
    <source>
        <dbReference type="ARBA" id="ARBA00022741"/>
    </source>
</evidence>
<dbReference type="InterPro" id="IPR050168">
    <property type="entry name" value="AAA_ATPase_domain"/>
</dbReference>
<dbReference type="Pfam" id="PF00004">
    <property type="entry name" value="AAA"/>
    <property type="match status" value="1"/>
</dbReference>
<dbReference type="RefSeq" id="WP_306889658.1">
    <property type="nucleotide sequence ID" value="NZ_JAUSVR010000004.1"/>
</dbReference>
<name>A0ABU0LQS9_9HYPH</name>